<dbReference type="Proteomes" id="UP000316726">
    <property type="component" value="Chromosome 14"/>
</dbReference>
<keyword evidence="4" id="KW-1185">Reference proteome</keyword>
<dbReference type="InterPro" id="IPR011993">
    <property type="entry name" value="PH-like_dom_sf"/>
</dbReference>
<dbReference type="EMBL" id="CP031047">
    <property type="protein sequence ID" value="QDZ24817.1"/>
    <property type="molecule type" value="Genomic_DNA"/>
</dbReference>
<feature type="compositionally biased region" description="Acidic residues" evidence="1">
    <location>
        <begin position="259"/>
        <end position="272"/>
    </location>
</feature>
<feature type="compositionally biased region" description="Basic and acidic residues" evidence="1">
    <location>
        <begin position="40"/>
        <end position="206"/>
    </location>
</feature>
<feature type="compositionally biased region" description="Low complexity" evidence="1">
    <location>
        <begin position="226"/>
        <end position="256"/>
    </location>
</feature>
<sequence>MDEPGVSVPDPRPVADWMKQAGLVEGFCEGFMEKLEKAEQEAKERLVAEQQRQYEEEQAAKRAEMERKKEEKAKLMAEKKAEKEREKAEKDAEKARLKAEKDAEKARLKAEKDAEKAAQKAALDAEKEREKAEKDAEKARLKAEKDAEKARLKAEKDAEKAAQKAALDAEKEREKAEKDAEKARLKAEKDAEKARLKAEKDAEKAAQKAALDAQKAKEKAEKDAAKVGGLLSGLSLQGAPPQANEQEEQQQGCCQAQEEKEEEKHEEEETEESQPPPTYDEAVEVSSGEVQPAEDDVPLFKEGLLKKRGDVTKAFRERWVVLCLDQELGYVLKYSEAEGTDGPKEGDEPKALILKGANLKAQSMIKGKAKEAIPKDAQKLCTYIKEGPGGRTGDKIHIFKFETSEDKKDWDESLKKAAEKVVKWDGGSAGTMRTVKNAVTGMTDMVMGTIKKTFNTTLNKEKKGQQKNFTKSIKDTFKGFMGK</sequence>
<evidence type="ECO:0000313" key="3">
    <source>
        <dbReference type="EMBL" id="QDZ24817.1"/>
    </source>
</evidence>
<name>A0A5B8MWJ4_9CHLO</name>
<feature type="domain" description="PH" evidence="2">
    <location>
        <begin position="298"/>
        <end position="419"/>
    </location>
</feature>
<feature type="region of interest" description="Disordered" evidence="1">
    <location>
        <begin position="40"/>
        <end position="294"/>
    </location>
</feature>
<dbReference type="AlphaFoldDB" id="A0A5B8MWJ4"/>
<dbReference type="Gene3D" id="2.30.29.30">
    <property type="entry name" value="Pleckstrin-homology domain (PH domain)/Phosphotyrosine-binding domain (PTB)"/>
    <property type="match status" value="1"/>
</dbReference>
<dbReference type="PROSITE" id="PS50003">
    <property type="entry name" value="PH_DOMAIN"/>
    <property type="match status" value="1"/>
</dbReference>
<dbReference type="SUPFAM" id="SSF50729">
    <property type="entry name" value="PH domain-like"/>
    <property type="match status" value="1"/>
</dbReference>
<proteinExistence type="predicted"/>
<reference evidence="3 4" key="1">
    <citation type="submission" date="2018-07" db="EMBL/GenBank/DDBJ databases">
        <title>The complete nuclear genome of the prasinophyte Chloropicon primus (CCMP1205).</title>
        <authorList>
            <person name="Pombert J.-F."/>
            <person name="Otis C."/>
            <person name="Turmel M."/>
            <person name="Lemieux C."/>
        </authorList>
    </citation>
    <scope>NUCLEOTIDE SEQUENCE [LARGE SCALE GENOMIC DNA]</scope>
    <source>
        <strain evidence="3 4">CCMP1205</strain>
    </source>
</reference>
<protein>
    <recommendedName>
        <fullName evidence="2">PH domain-containing protein</fullName>
    </recommendedName>
</protein>
<gene>
    <name evidence="3" type="ORF">A3770_14p73350</name>
</gene>
<dbReference type="SMART" id="SM00233">
    <property type="entry name" value="PH"/>
    <property type="match status" value="1"/>
</dbReference>
<accession>A0A5B8MWJ4</accession>
<organism evidence="3 4">
    <name type="scientific">Chloropicon primus</name>
    <dbReference type="NCBI Taxonomy" id="1764295"/>
    <lineage>
        <taxon>Eukaryota</taxon>
        <taxon>Viridiplantae</taxon>
        <taxon>Chlorophyta</taxon>
        <taxon>Chloropicophyceae</taxon>
        <taxon>Chloropicales</taxon>
        <taxon>Chloropicaceae</taxon>
        <taxon>Chloropicon</taxon>
    </lineage>
</organism>
<dbReference type="InterPro" id="IPR001849">
    <property type="entry name" value="PH_domain"/>
</dbReference>
<dbReference type="STRING" id="1764295.A0A5B8MWJ4"/>
<evidence type="ECO:0000313" key="4">
    <source>
        <dbReference type="Proteomes" id="UP000316726"/>
    </source>
</evidence>
<dbReference type="Pfam" id="PF00169">
    <property type="entry name" value="PH"/>
    <property type="match status" value="1"/>
</dbReference>
<evidence type="ECO:0000256" key="1">
    <source>
        <dbReference type="SAM" id="MobiDB-lite"/>
    </source>
</evidence>
<evidence type="ECO:0000259" key="2">
    <source>
        <dbReference type="PROSITE" id="PS50003"/>
    </source>
</evidence>
<feature type="compositionally biased region" description="Basic and acidic residues" evidence="1">
    <location>
        <begin position="214"/>
        <end position="225"/>
    </location>
</feature>